<evidence type="ECO:0008006" key="7">
    <source>
        <dbReference type="Google" id="ProtNLM"/>
    </source>
</evidence>
<dbReference type="PANTHER" id="PTHR24186:SF46">
    <property type="entry name" value="PROTEIN ACCELERATED CELL DEATH 6-LIKE"/>
    <property type="match status" value="1"/>
</dbReference>
<dbReference type="Pfam" id="PF00023">
    <property type="entry name" value="Ank"/>
    <property type="match status" value="2"/>
</dbReference>
<dbReference type="AlphaFoldDB" id="A0A8X7YT31"/>
<feature type="repeat" description="ANK" evidence="3">
    <location>
        <begin position="117"/>
        <end position="149"/>
    </location>
</feature>
<feature type="repeat" description="ANK" evidence="3">
    <location>
        <begin position="322"/>
        <end position="343"/>
    </location>
</feature>
<dbReference type="GO" id="GO:0005886">
    <property type="term" value="C:plasma membrane"/>
    <property type="evidence" value="ECO:0007669"/>
    <property type="project" value="TreeGrafter"/>
</dbReference>
<evidence type="ECO:0000256" key="4">
    <source>
        <dbReference type="SAM" id="Phobius"/>
    </source>
</evidence>
<feature type="repeat" description="ANK" evidence="3">
    <location>
        <begin position="481"/>
        <end position="502"/>
    </location>
</feature>
<evidence type="ECO:0000313" key="5">
    <source>
        <dbReference type="EMBL" id="KAG6756566.1"/>
    </source>
</evidence>
<feature type="transmembrane region" description="Helical" evidence="4">
    <location>
        <begin position="851"/>
        <end position="877"/>
    </location>
</feature>
<feature type="repeat" description="ANK" evidence="3">
    <location>
        <begin position="68"/>
        <end position="90"/>
    </location>
</feature>
<feature type="repeat" description="ANK" evidence="3">
    <location>
        <begin position="184"/>
        <end position="206"/>
    </location>
</feature>
<protein>
    <recommendedName>
        <fullName evidence="7">Ankyrin repeat family protein</fullName>
    </recommendedName>
</protein>
<dbReference type="FunFam" id="1.25.40.20:FF:000668">
    <property type="entry name" value="Uncharacterized protein"/>
    <property type="match status" value="2"/>
</dbReference>
<proteinExistence type="predicted"/>
<keyword evidence="1" id="KW-0677">Repeat</keyword>
<feature type="repeat" description="ANK" evidence="3">
    <location>
        <begin position="631"/>
        <end position="653"/>
    </location>
</feature>
<name>A0A8X7YT31_POPTO</name>
<feature type="repeat" description="ANK" evidence="3">
    <location>
        <begin position="665"/>
        <end position="687"/>
    </location>
</feature>
<dbReference type="EMBL" id="JAAWWB010000021">
    <property type="protein sequence ID" value="KAG6756566.1"/>
    <property type="molecule type" value="Genomic_DNA"/>
</dbReference>
<feature type="repeat" description="ANK" evidence="3">
    <location>
        <begin position="218"/>
        <end position="240"/>
    </location>
</feature>
<keyword evidence="4" id="KW-1133">Transmembrane helix</keyword>
<feature type="transmembrane region" description="Helical" evidence="4">
    <location>
        <begin position="889"/>
        <end position="912"/>
    </location>
</feature>
<evidence type="ECO:0000256" key="2">
    <source>
        <dbReference type="ARBA" id="ARBA00023043"/>
    </source>
</evidence>
<keyword evidence="4" id="KW-0472">Membrane</keyword>
<dbReference type="SMART" id="SM00248">
    <property type="entry name" value="ANK"/>
    <property type="match status" value="19"/>
</dbReference>
<evidence type="ECO:0000256" key="1">
    <source>
        <dbReference type="ARBA" id="ARBA00022737"/>
    </source>
</evidence>
<keyword evidence="4" id="KW-0812">Transmembrane</keyword>
<dbReference type="OrthoDB" id="837733at2759"/>
<feature type="repeat" description="ANK" evidence="3">
    <location>
        <begin position="699"/>
        <end position="720"/>
    </location>
</feature>
<dbReference type="PROSITE" id="PS50297">
    <property type="entry name" value="ANK_REP_REGION"/>
    <property type="match status" value="14"/>
</dbReference>
<feature type="repeat" description="ANK" evidence="3">
    <location>
        <begin position="34"/>
        <end position="55"/>
    </location>
</feature>
<feature type="transmembrane region" description="Helical" evidence="4">
    <location>
        <begin position="819"/>
        <end position="844"/>
    </location>
</feature>
<comment type="caution">
    <text evidence="5">The sequence shown here is derived from an EMBL/GenBank/DDBJ whole genome shotgun (WGS) entry which is preliminary data.</text>
</comment>
<evidence type="ECO:0000256" key="3">
    <source>
        <dbReference type="PROSITE-ProRule" id="PRU00023"/>
    </source>
</evidence>
<dbReference type="FunFam" id="1.25.40.20:FF:001030">
    <property type="entry name" value="Uncharacterized protein"/>
    <property type="match status" value="2"/>
</dbReference>
<keyword evidence="6" id="KW-1185">Reference proteome</keyword>
<gene>
    <name evidence="5" type="ORF">POTOM_039997</name>
</gene>
<accession>A0A8X7YT31</accession>
<dbReference type="FunFam" id="1.25.40.20:FF:001029">
    <property type="entry name" value="Uncharacterized protein"/>
    <property type="match status" value="2"/>
</dbReference>
<dbReference type="PANTHER" id="PTHR24186">
    <property type="entry name" value="PROTEIN PHOSPHATASE 1 REGULATORY SUBUNIT"/>
    <property type="match status" value="1"/>
</dbReference>
<dbReference type="Proteomes" id="UP000886885">
    <property type="component" value="Chromosome 11A"/>
</dbReference>
<organism evidence="5 6">
    <name type="scientific">Populus tomentosa</name>
    <name type="common">Chinese white poplar</name>
    <dbReference type="NCBI Taxonomy" id="118781"/>
    <lineage>
        <taxon>Eukaryota</taxon>
        <taxon>Viridiplantae</taxon>
        <taxon>Streptophyta</taxon>
        <taxon>Embryophyta</taxon>
        <taxon>Tracheophyta</taxon>
        <taxon>Spermatophyta</taxon>
        <taxon>Magnoliopsida</taxon>
        <taxon>eudicotyledons</taxon>
        <taxon>Gunneridae</taxon>
        <taxon>Pentapetalae</taxon>
        <taxon>rosids</taxon>
        <taxon>fabids</taxon>
        <taxon>Malpighiales</taxon>
        <taxon>Salicaceae</taxon>
        <taxon>Saliceae</taxon>
        <taxon>Populus</taxon>
    </lineage>
</organism>
<sequence>MDSRLYRVVKSGNVYILLQLLNENPRLLTKLTPQGNTPLHIAVQFGHKGVVVEIYNRCRSLLTRPNSSGDSPLHVAARCGHFSIVDFLVKEVLSAKRISTENGKTGRFDILRQGNKENNTVLHEAVRNGNMSVVKLLLRVDTKLACFENYAGESPLFLAAREGKKDVLSQILISTPASAHGGSEGQTALHAAVIERHSDIMEILLRAKPHLITEADHHGRTALHYAASLGDRRAVERLLEFDECIAYVLDKNGHSPLHVAARNGHADVIERIIHYCPDSGELLDLNGRSVLHFAVLSGKVNVVRCVVEIAELQWLINQADNGGNTPLHLAAIERQTRILRCLIWDERVDHRARNETGQSVFDIDGSIRESCFIYRCVTYSSNTAEYNQMRMEETYPSLQSAAIAFLSGIVAVLPDQPFVDSVLLGLGMDELGSTLGPNTLGTRTSDFMDSRLYRVAKSGNVYILLQLLNENPRLLTKLTPQGNTPLHIAVQFGHKGVVVEIYNRCRSLLTRPNSSGDSPLHVAARCGHFSIVDFLVKEVLSAERISTENGKTGRFDILRQGNKENNTVLHEAVRNGNMSVVKLLLRVDTKLACFENYAGESPLFLAAREGKKDVLSQILISTPASAHGGSEGQTALHAAVIERHSDIMEILLRAKPHLITEADHHGRTALHYAASLGDRRAVERLLEVDECTAYVLDKNGHSPLHVAARNGHADVIERIIHYCPDSGELLDLNGRSVLHFAVLSGKVNVVRCVAEIAELQWLINQADNGGNTPLHLAAIERQTRILRCLIWDERVDHRARNENGQSVFDIDGSIRESCFIYRCVNAIAMTSSIIAACIIFWGAVSNDESYVYYLASATVLTCIALQSAGIAFLSGIVAALPDQPFVDSVIYIVGIAFHVSNFLFLLQLTLCIPLQNAVSKVFGQLLLRFPKHLVCAFDEPLEMIKFHRKCRNKLQNVPLSD</sequence>
<keyword evidence="2 3" id="KW-0040">ANK repeat</keyword>
<reference evidence="5" key="1">
    <citation type="journal article" date="2020" name="bioRxiv">
        <title>Hybrid origin of Populus tomentosa Carr. identified through genome sequencing and phylogenomic analysis.</title>
        <authorList>
            <person name="An X."/>
            <person name="Gao K."/>
            <person name="Chen Z."/>
            <person name="Li J."/>
            <person name="Yang X."/>
            <person name="Yang X."/>
            <person name="Zhou J."/>
            <person name="Guo T."/>
            <person name="Zhao T."/>
            <person name="Huang S."/>
            <person name="Miao D."/>
            <person name="Khan W.U."/>
            <person name="Rao P."/>
            <person name="Ye M."/>
            <person name="Lei B."/>
            <person name="Liao W."/>
            <person name="Wang J."/>
            <person name="Ji L."/>
            <person name="Li Y."/>
            <person name="Guo B."/>
            <person name="Mustafa N.S."/>
            <person name="Li S."/>
            <person name="Yun Q."/>
            <person name="Keller S.R."/>
            <person name="Mao J."/>
            <person name="Zhang R."/>
            <person name="Strauss S.H."/>
        </authorList>
    </citation>
    <scope>NUCLEOTIDE SEQUENCE</scope>
    <source>
        <strain evidence="5">GM15</strain>
        <tissue evidence="5">Leaf</tissue>
    </source>
</reference>
<feature type="repeat" description="ANK" evidence="3">
    <location>
        <begin position="252"/>
        <end position="273"/>
    </location>
</feature>
<feature type="repeat" description="ANK" evidence="3">
    <location>
        <begin position="515"/>
        <end position="537"/>
    </location>
</feature>
<dbReference type="InterPro" id="IPR002110">
    <property type="entry name" value="Ankyrin_rpt"/>
</dbReference>
<feature type="repeat" description="ANK" evidence="3">
    <location>
        <begin position="769"/>
        <end position="790"/>
    </location>
</feature>
<evidence type="ECO:0000313" key="6">
    <source>
        <dbReference type="Proteomes" id="UP000886885"/>
    </source>
</evidence>
<dbReference type="Pfam" id="PF12796">
    <property type="entry name" value="Ank_2"/>
    <property type="match status" value="6"/>
</dbReference>
<feature type="repeat" description="ANK" evidence="3">
    <location>
        <begin position="564"/>
        <end position="596"/>
    </location>
</feature>
<dbReference type="PROSITE" id="PS50088">
    <property type="entry name" value="ANK_REPEAT"/>
    <property type="match status" value="14"/>
</dbReference>